<proteinExistence type="predicted"/>
<sequence length="68" mass="7430">MALHEARDHRKEPHATRVPLPTVIWSTNPGFGELEMMRTLLHLGAADSPKSLCVVSYSAPLPGIPGDR</sequence>
<organism evidence="1 2">
    <name type="scientific">Canavalia gladiata</name>
    <name type="common">Sword bean</name>
    <name type="synonym">Dolichos gladiatus</name>
    <dbReference type="NCBI Taxonomy" id="3824"/>
    <lineage>
        <taxon>Eukaryota</taxon>
        <taxon>Viridiplantae</taxon>
        <taxon>Streptophyta</taxon>
        <taxon>Embryophyta</taxon>
        <taxon>Tracheophyta</taxon>
        <taxon>Spermatophyta</taxon>
        <taxon>Magnoliopsida</taxon>
        <taxon>eudicotyledons</taxon>
        <taxon>Gunneridae</taxon>
        <taxon>Pentapetalae</taxon>
        <taxon>rosids</taxon>
        <taxon>fabids</taxon>
        <taxon>Fabales</taxon>
        <taxon>Fabaceae</taxon>
        <taxon>Papilionoideae</taxon>
        <taxon>50 kb inversion clade</taxon>
        <taxon>NPAAA clade</taxon>
        <taxon>indigoferoid/millettioid clade</taxon>
        <taxon>Phaseoleae</taxon>
        <taxon>Canavalia</taxon>
    </lineage>
</organism>
<dbReference type="EMBL" id="JAYMYQ010000010">
    <property type="protein sequence ID" value="KAK7308388.1"/>
    <property type="molecule type" value="Genomic_DNA"/>
</dbReference>
<accession>A0AAN9PSZ2</accession>
<reference evidence="1 2" key="1">
    <citation type="submission" date="2024-01" db="EMBL/GenBank/DDBJ databases">
        <title>The genomes of 5 underutilized Papilionoideae crops provide insights into root nodulation and disease resistanc.</title>
        <authorList>
            <person name="Jiang F."/>
        </authorList>
    </citation>
    <scope>NUCLEOTIDE SEQUENCE [LARGE SCALE GENOMIC DNA]</scope>
    <source>
        <strain evidence="1">LVBAO_FW01</strain>
        <tissue evidence="1">Leaves</tissue>
    </source>
</reference>
<evidence type="ECO:0000313" key="2">
    <source>
        <dbReference type="Proteomes" id="UP001367508"/>
    </source>
</evidence>
<name>A0AAN9PSZ2_CANGL</name>
<dbReference type="Proteomes" id="UP001367508">
    <property type="component" value="Unassembled WGS sequence"/>
</dbReference>
<keyword evidence="2" id="KW-1185">Reference proteome</keyword>
<protein>
    <submittedName>
        <fullName evidence="1">Uncharacterized protein</fullName>
    </submittedName>
</protein>
<dbReference type="AlphaFoldDB" id="A0AAN9PSZ2"/>
<comment type="caution">
    <text evidence="1">The sequence shown here is derived from an EMBL/GenBank/DDBJ whole genome shotgun (WGS) entry which is preliminary data.</text>
</comment>
<gene>
    <name evidence="1" type="ORF">VNO77_41992</name>
</gene>
<evidence type="ECO:0000313" key="1">
    <source>
        <dbReference type="EMBL" id="KAK7308388.1"/>
    </source>
</evidence>